<evidence type="ECO:0000313" key="2">
    <source>
        <dbReference type="Proteomes" id="UP000308713"/>
    </source>
</evidence>
<dbReference type="Proteomes" id="UP000308713">
    <property type="component" value="Unassembled WGS sequence"/>
</dbReference>
<dbReference type="AlphaFoldDB" id="A0A5C4SIP9"/>
<protein>
    <recommendedName>
        <fullName evidence="3">SRPBCC family protein</fullName>
    </recommendedName>
</protein>
<dbReference type="SUPFAM" id="SSF55961">
    <property type="entry name" value="Bet v1-like"/>
    <property type="match status" value="1"/>
</dbReference>
<gene>
    <name evidence="1" type="ORF">FGF67_11305</name>
</gene>
<sequence length="153" mass="17330">MKGELQGQNELIIEASADKIWEVLIDGTLLSQWMTIVKHTTSDTEALNTVRHCDVEMNGKLGKVSEKCILFNEKKEIGWIMLSDEFGISKMFGNYGFSFTLVPVSSNKTKVINKGYGDPKGFFSRVLNLLIMKRMSSRMRIKALHGIKQLVEQ</sequence>
<dbReference type="Gene3D" id="3.30.530.20">
    <property type="match status" value="1"/>
</dbReference>
<keyword evidence="2" id="KW-1185">Reference proteome</keyword>
<accession>A0A5C4SIP9</accession>
<organism evidence="1 2">
    <name type="scientific">Allotamlana fucoidanivorans</name>
    <dbReference type="NCBI Taxonomy" id="2583814"/>
    <lineage>
        <taxon>Bacteria</taxon>
        <taxon>Pseudomonadati</taxon>
        <taxon>Bacteroidota</taxon>
        <taxon>Flavobacteriia</taxon>
        <taxon>Flavobacteriales</taxon>
        <taxon>Flavobacteriaceae</taxon>
        <taxon>Allotamlana</taxon>
    </lineage>
</organism>
<dbReference type="Pfam" id="PF10604">
    <property type="entry name" value="Polyketide_cyc2"/>
    <property type="match status" value="1"/>
</dbReference>
<dbReference type="RefSeq" id="WP_139697815.1">
    <property type="nucleotide sequence ID" value="NZ_CP074074.1"/>
</dbReference>
<comment type="caution">
    <text evidence="1">The sequence shown here is derived from an EMBL/GenBank/DDBJ whole genome shotgun (WGS) entry which is preliminary data.</text>
</comment>
<proteinExistence type="predicted"/>
<dbReference type="InterPro" id="IPR019587">
    <property type="entry name" value="Polyketide_cyclase/dehydratase"/>
</dbReference>
<name>A0A5C4SIP9_9FLAO</name>
<dbReference type="InterPro" id="IPR023393">
    <property type="entry name" value="START-like_dom_sf"/>
</dbReference>
<dbReference type="EMBL" id="VDCS01000010">
    <property type="protein sequence ID" value="TNJ43498.1"/>
    <property type="molecule type" value="Genomic_DNA"/>
</dbReference>
<evidence type="ECO:0008006" key="3">
    <source>
        <dbReference type="Google" id="ProtNLM"/>
    </source>
</evidence>
<reference evidence="1 2" key="1">
    <citation type="submission" date="2019-05" db="EMBL/GenBank/DDBJ databases">
        <title>Tamlana fucoidanivorans sp. nov., isolated from the surface of algae collected from Fujian province in China.</title>
        <authorList>
            <person name="Li J."/>
        </authorList>
    </citation>
    <scope>NUCLEOTIDE SEQUENCE [LARGE SCALE GENOMIC DNA]</scope>
    <source>
        <strain evidence="1 2">CW2-9</strain>
    </source>
</reference>
<evidence type="ECO:0000313" key="1">
    <source>
        <dbReference type="EMBL" id="TNJ43498.1"/>
    </source>
</evidence>